<dbReference type="AlphaFoldDB" id="A0A1I1E835"/>
<dbReference type="InterPro" id="IPR009061">
    <property type="entry name" value="DNA-bd_dom_put_sf"/>
</dbReference>
<dbReference type="CDD" id="cd04770">
    <property type="entry name" value="HTH_HMRTR"/>
    <property type="match status" value="1"/>
</dbReference>
<dbReference type="GO" id="GO:0003677">
    <property type="term" value="F:DNA binding"/>
    <property type="evidence" value="ECO:0007669"/>
    <property type="project" value="UniProtKB-KW"/>
</dbReference>
<gene>
    <name evidence="3" type="ORF">SAMN02745724_00252</name>
</gene>
<dbReference type="InterPro" id="IPR000551">
    <property type="entry name" value="MerR-type_HTH_dom"/>
</dbReference>
<dbReference type="NCBIfam" id="TIGR02043">
    <property type="entry name" value="ZntR"/>
    <property type="match status" value="1"/>
</dbReference>
<dbReference type="PANTHER" id="PTHR30204">
    <property type="entry name" value="REDOX-CYCLING DRUG-SENSING TRANSCRIPTIONAL ACTIVATOR SOXR"/>
    <property type="match status" value="1"/>
</dbReference>
<keyword evidence="1" id="KW-0238">DNA-binding</keyword>
<accession>A0A1I1E835</accession>
<dbReference type="InterPro" id="IPR011788">
    <property type="entry name" value="ZntR"/>
</dbReference>
<dbReference type="PRINTS" id="PR00040">
    <property type="entry name" value="HTHMERR"/>
</dbReference>
<name>A0A1I1E835_9GAMM</name>
<dbReference type="EMBL" id="FOLO01000001">
    <property type="protein sequence ID" value="SFB82856.1"/>
    <property type="molecule type" value="Genomic_DNA"/>
</dbReference>
<dbReference type="GO" id="GO:0006351">
    <property type="term" value="P:DNA-templated transcription"/>
    <property type="evidence" value="ECO:0007669"/>
    <property type="project" value="InterPro"/>
</dbReference>
<dbReference type="SMART" id="SM00422">
    <property type="entry name" value="HTH_MERR"/>
    <property type="match status" value="1"/>
</dbReference>
<dbReference type="GO" id="GO:0008270">
    <property type="term" value="F:zinc ion binding"/>
    <property type="evidence" value="ECO:0007669"/>
    <property type="project" value="InterPro"/>
</dbReference>
<dbReference type="GO" id="GO:0003700">
    <property type="term" value="F:DNA-binding transcription factor activity"/>
    <property type="evidence" value="ECO:0007669"/>
    <property type="project" value="InterPro"/>
</dbReference>
<dbReference type="PANTHER" id="PTHR30204:SF92">
    <property type="entry name" value="HTH-TYPE TRANSCRIPTIONAL REGULATOR ZNTR"/>
    <property type="match status" value="1"/>
</dbReference>
<dbReference type="PROSITE" id="PS00552">
    <property type="entry name" value="HTH_MERR_1"/>
    <property type="match status" value="1"/>
</dbReference>
<dbReference type="PROSITE" id="PS50937">
    <property type="entry name" value="HTH_MERR_2"/>
    <property type="match status" value="1"/>
</dbReference>
<protein>
    <submittedName>
        <fullName evidence="3">MerR family transcriptional regulator, Zn(II)-responsive regulator of zntA</fullName>
    </submittedName>
</protein>
<proteinExistence type="predicted"/>
<keyword evidence="4" id="KW-1185">Reference proteome</keyword>
<sequence>MYRIGELAKLLSVSTDTLRYYEKHGLLMPSGRSHSGYRLYNEACLQCMQFIVSAKSVGFSLNEIKELLSIKVDKNSHSCGEVKSFTLQKKQQVEVKIAELTRFKDSLQLLSDACCGGDEVAVHCSILSALENIDDTDSRIIQ</sequence>
<dbReference type="Pfam" id="PF13411">
    <property type="entry name" value="MerR_1"/>
    <property type="match status" value="1"/>
</dbReference>
<organism evidence="3 4">
    <name type="scientific">Pseudoalteromonas denitrificans DSM 6059</name>
    <dbReference type="NCBI Taxonomy" id="1123010"/>
    <lineage>
        <taxon>Bacteria</taxon>
        <taxon>Pseudomonadati</taxon>
        <taxon>Pseudomonadota</taxon>
        <taxon>Gammaproteobacteria</taxon>
        <taxon>Alteromonadales</taxon>
        <taxon>Pseudoalteromonadaceae</taxon>
        <taxon>Pseudoalteromonas</taxon>
    </lineage>
</organism>
<dbReference type="SUPFAM" id="SSF46955">
    <property type="entry name" value="Putative DNA-binding domain"/>
    <property type="match status" value="1"/>
</dbReference>
<dbReference type="Proteomes" id="UP000198862">
    <property type="component" value="Unassembled WGS sequence"/>
</dbReference>
<evidence type="ECO:0000259" key="2">
    <source>
        <dbReference type="PROSITE" id="PS50937"/>
    </source>
</evidence>
<dbReference type="STRING" id="1123010.SAMN02745724_00252"/>
<dbReference type="InterPro" id="IPR047057">
    <property type="entry name" value="MerR_fam"/>
</dbReference>
<dbReference type="RefSeq" id="WP_091979042.1">
    <property type="nucleotide sequence ID" value="NZ_FOLO01000001.1"/>
</dbReference>
<evidence type="ECO:0000313" key="4">
    <source>
        <dbReference type="Proteomes" id="UP000198862"/>
    </source>
</evidence>
<dbReference type="OrthoDB" id="9802039at2"/>
<feature type="domain" description="HTH merR-type" evidence="2">
    <location>
        <begin position="1"/>
        <end position="70"/>
    </location>
</feature>
<reference evidence="3 4" key="1">
    <citation type="submission" date="2016-10" db="EMBL/GenBank/DDBJ databases">
        <authorList>
            <person name="de Groot N.N."/>
        </authorList>
    </citation>
    <scope>NUCLEOTIDE SEQUENCE [LARGE SCALE GENOMIC DNA]</scope>
    <source>
        <strain evidence="3 4">DSM 6059</strain>
    </source>
</reference>
<evidence type="ECO:0000256" key="1">
    <source>
        <dbReference type="ARBA" id="ARBA00023125"/>
    </source>
</evidence>
<dbReference type="Gene3D" id="1.10.1660.10">
    <property type="match status" value="1"/>
</dbReference>
<evidence type="ECO:0000313" key="3">
    <source>
        <dbReference type="EMBL" id="SFB82856.1"/>
    </source>
</evidence>
<dbReference type="NCBIfam" id="NF007069">
    <property type="entry name" value="PRK09514.1"/>
    <property type="match status" value="1"/>
</dbReference>